<dbReference type="InterPro" id="IPR009091">
    <property type="entry name" value="RCC1/BLIP-II"/>
</dbReference>
<dbReference type="InterPro" id="IPR002579">
    <property type="entry name" value="Met_Sox_Rdtase_MsrB_dom"/>
</dbReference>
<dbReference type="PROSITE" id="PS51790">
    <property type="entry name" value="MSRB"/>
    <property type="match status" value="1"/>
</dbReference>
<dbReference type="InterPro" id="IPR015878">
    <property type="entry name" value="Ado_hCys_hydrolase_NAD-bd"/>
</dbReference>
<comment type="caution">
    <text evidence="8">The sequence shown here is derived from an EMBL/GenBank/DDBJ whole genome shotgun (WGS) entry which is preliminary data.</text>
</comment>
<dbReference type="Gene3D" id="2.130.10.30">
    <property type="entry name" value="Regulator of chromosome condensation 1/beta-lactamase-inhibitor protein II"/>
    <property type="match status" value="2"/>
</dbReference>
<dbReference type="PANTHER" id="PTHR23420">
    <property type="entry name" value="ADENOSYLHOMOCYSTEINASE"/>
    <property type="match status" value="1"/>
</dbReference>
<dbReference type="Pfam" id="PF00670">
    <property type="entry name" value="AdoHcyase_NAD"/>
    <property type="match status" value="1"/>
</dbReference>
<dbReference type="InterPro" id="IPR000043">
    <property type="entry name" value="Adenosylhomocysteinase-like"/>
</dbReference>
<dbReference type="Gene3D" id="3.40.50.720">
    <property type="entry name" value="NAD(P)-binding Rossmann-like Domain"/>
    <property type="match status" value="1"/>
</dbReference>
<evidence type="ECO:0000256" key="4">
    <source>
        <dbReference type="ARBA" id="ARBA00022563"/>
    </source>
</evidence>
<dbReference type="NCBIfam" id="TIGR00357">
    <property type="entry name" value="peptide-methionine (R)-S-oxide reductase MsrB"/>
    <property type="match status" value="1"/>
</dbReference>
<dbReference type="GO" id="GO:0005829">
    <property type="term" value="C:cytosol"/>
    <property type="evidence" value="ECO:0007669"/>
    <property type="project" value="TreeGrafter"/>
</dbReference>
<proteinExistence type="inferred from homology"/>
<keyword evidence="6" id="KW-0520">NAD</keyword>
<gene>
    <name evidence="8" type="ORF">PGLA2088_LOCUS35764</name>
</gene>
<dbReference type="GO" id="GO:0033743">
    <property type="term" value="F:peptide-methionine (R)-S-oxide reductase activity"/>
    <property type="evidence" value="ECO:0007669"/>
    <property type="project" value="InterPro"/>
</dbReference>
<evidence type="ECO:0000256" key="2">
    <source>
        <dbReference type="ARBA" id="ARBA00007122"/>
    </source>
</evidence>
<comment type="cofactor">
    <cofactor evidence="1">
        <name>NAD(+)</name>
        <dbReference type="ChEBI" id="CHEBI:57540"/>
    </cofactor>
</comment>
<dbReference type="InterPro" id="IPR042172">
    <property type="entry name" value="Adenosylhomocyst_ase-like_sf"/>
</dbReference>
<reference evidence="8" key="1">
    <citation type="submission" date="2021-02" db="EMBL/GenBank/DDBJ databases">
        <authorList>
            <person name="Dougan E. K."/>
            <person name="Rhodes N."/>
            <person name="Thang M."/>
            <person name="Chan C."/>
        </authorList>
    </citation>
    <scope>NUCLEOTIDE SEQUENCE</scope>
</reference>
<evidence type="ECO:0000313" key="9">
    <source>
        <dbReference type="Proteomes" id="UP000626109"/>
    </source>
</evidence>
<dbReference type="SUPFAM" id="SSF50985">
    <property type="entry name" value="RCC1/BLIP-II"/>
    <property type="match status" value="2"/>
</dbReference>
<evidence type="ECO:0000256" key="6">
    <source>
        <dbReference type="ARBA" id="ARBA00023027"/>
    </source>
</evidence>
<dbReference type="SUPFAM" id="SSF52283">
    <property type="entry name" value="Formate/glycerate dehydrogenase catalytic domain-like"/>
    <property type="match status" value="1"/>
</dbReference>
<dbReference type="Gene3D" id="3.40.50.1480">
    <property type="entry name" value="Adenosylhomocysteinase-like"/>
    <property type="match status" value="1"/>
</dbReference>
<dbReference type="GO" id="GO:0004013">
    <property type="term" value="F:adenosylhomocysteinase activity"/>
    <property type="evidence" value="ECO:0007669"/>
    <property type="project" value="TreeGrafter"/>
</dbReference>
<organism evidence="8 9">
    <name type="scientific">Polarella glacialis</name>
    <name type="common">Dinoflagellate</name>
    <dbReference type="NCBI Taxonomy" id="89957"/>
    <lineage>
        <taxon>Eukaryota</taxon>
        <taxon>Sar</taxon>
        <taxon>Alveolata</taxon>
        <taxon>Dinophyceae</taxon>
        <taxon>Suessiales</taxon>
        <taxon>Suessiaceae</taxon>
        <taxon>Polarella</taxon>
    </lineage>
</organism>
<dbReference type="EMBL" id="CAJNNW010031939">
    <property type="protein sequence ID" value="CAE8710061.1"/>
    <property type="molecule type" value="Genomic_DNA"/>
</dbReference>
<sequence>MAAMEETPLGKTSWERWKRFAATLGSLLAVLLFVAITSASAGGWDYLGSKGSSVAEESCTGSRVHRDGAERFQQVCLHGGTEPARSGIYDHSSNNSGVYRCACCGTPLFTAGDKFDSGTGWPSFKAPVAQAMGYRKDLLALGSTEVHCSTCGAHLGHVFEDGPSPTGLRYCINSVCLWLDADSVNASDYNIPWVANSSPALLNIIFAWKGETQHEYWWRTEQMMTVLGEDSCVRPVDDGKGMNQETTIGVHRLMEIVAKYELLFPAINVKDCVTKTEFDTVFSCRHFLFYSIIRTSDLDGKRILVHGHGDVDRGSAFDLRDVSDHVPVIEIDPIIALQACLEDFQVVTTEDFIHEIDIFTSATGTSEIIAPEHMKKIKNSSIACNIGHFDNEIDIEDLELKLEESKSRHLHSSNLAFQLRFLHASRRQAFAAFKADGSVVTWGNVGCGGDSSAVAPLLREGVVKVCGSSKAFAAIKVDGSVVTWGNAGCGGDSSAVAQLLTEGVVQVCGSREGVVKVCGSCKAFSVIKVDGSVVTWGNASCGGDSAAVAQLLTEGVAQVCEGHYSFAAIKADGSVVTCGNAGRGGDSSAVASLLTEGFVQVCDGHFSCAAMKADGSVVTWGNAGCGGDSSAVAPLLTEGVVQVCGSSKAFAAITVDGSVVTWGNAGYGGDSSAVAQLLTEGVVQVCGSSQAFAAIKADRSVVTWGSAACGGDSSAVAPLLRDGVVQLCEGHFAFAAIKVDGSVVTSGHASCGGDSSAVAAFLTVTLDAVTTIDKCRWELMRRQPVDPALKELVDSGQLLRAQRFEDAASCYSEALEQIRQVLPELTSDNSEVQALAVPVRLNLAACLQRLGDRSQEVMELCDEVLQLDPSNVKALFRRATAQQTRAAQLPDDASQRSALQYARQDLVLAAKAEPADRQIRAVLEEVNKSLAGLQKSAGWFSSCSGLYDDRQPEAPPPPPTVCATCGSIGHPACGRSCWITQRAQWLGVSEEEAGNDPADFEEDGSLMDAVRRLRPDCEVTDSLSDLSEDERDVLEDCLESTQKPYPELKRALPLSQAVRCAEELWAETTD</sequence>
<keyword evidence="5" id="KW-0560">Oxidoreductase</keyword>
<dbReference type="GO" id="GO:0006730">
    <property type="term" value="P:one-carbon metabolic process"/>
    <property type="evidence" value="ECO:0007669"/>
    <property type="project" value="UniProtKB-KW"/>
</dbReference>
<dbReference type="GO" id="GO:0033353">
    <property type="term" value="P:S-adenosylmethionine cycle"/>
    <property type="evidence" value="ECO:0007669"/>
    <property type="project" value="TreeGrafter"/>
</dbReference>
<dbReference type="SUPFAM" id="SSF48452">
    <property type="entry name" value="TPR-like"/>
    <property type="match status" value="1"/>
</dbReference>
<dbReference type="SMART" id="SM00996">
    <property type="entry name" value="AdoHcyase"/>
    <property type="match status" value="1"/>
</dbReference>
<evidence type="ECO:0000259" key="7">
    <source>
        <dbReference type="PROSITE" id="PS51790"/>
    </source>
</evidence>
<dbReference type="InterPro" id="IPR036291">
    <property type="entry name" value="NAD(P)-bd_dom_sf"/>
</dbReference>
<comment type="similarity">
    <text evidence="2">Belongs to the adenosylhomocysteinase family.</text>
</comment>
<dbReference type="PANTHER" id="PTHR23420:SF0">
    <property type="entry name" value="ADENOSYLHOMOCYSTEINASE"/>
    <property type="match status" value="1"/>
</dbReference>
<feature type="domain" description="MsrB" evidence="7">
    <location>
        <begin position="60"/>
        <end position="182"/>
    </location>
</feature>
<comment type="similarity">
    <text evidence="3">Belongs to the MsrB Met sulfoxide reductase family.</text>
</comment>
<dbReference type="AlphaFoldDB" id="A0A813KQ25"/>
<name>A0A813KQ25_POLGL</name>
<evidence type="ECO:0000256" key="3">
    <source>
        <dbReference type="ARBA" id="ARBA00007174"/>
    </source>
</evidence>
<dbReference type="InterPro" id="IPR011057">
    <property type="entry name" value="Mss4-like_sf"/>
</dbReference>
<protein>
    <recommendedName>
        <fullName evidence="7">MsrB domain-containing protein</fullName>
    </recommendedName>
</protein>
<evidence type="ECO:0000256" key="5">
    <source>
        <dbReference type="ARBA" id="ARBA00023002"/>
    </source>
</evidence>
<dbReference type="SUPFAM" id="SSF51735">
    <property type="entry name" value="NAD(P)-binding Rossmann-fold domains"/>
    <property type="match status" value="1"/>
</dbReference>
<accession>A0A813KQ25</accession>
<dbReference type="SUPFAM" id="SSF51316">
    <property type="entry name" value="Mss4-like"/>
    <property type="match status" value="1"/>
</dbReference>
<evidence type="ECO:0000256" key="1">
    <source>
        <dbReference type="ARBA" id="ARBA00001911"/>
    </source>
</evidence>
<keyword evidence="4" id="KW-0554">One-carbon metabolism</keyword>
<dbReference type="SMART" id="SM00997">
    <property type="entry name" value="AdoHcyase_NAD"/>
    <property type="match status" value="1"/>
</dbReference>
<evidence type="ECO:0000313" key="8">
    <source>
        <dbReference type="EMBL" id="CAE8710061.1"/>
    </source>
</evidence>
<dbReference type="Proteomes" id="UP000626109">
    <property type="component" value="Unassembled WGS sequence"/>
</dbReference>
<dbReference type="Gene3D" id="1.25.40.10">
    <property type="entry name" value="Tetratricopeptide repeat domain"/>
    <property type="match status" value="1"/>
</dbReference>
<dbReference type="Pfam" id="PF01641">
    <property type="entry name" value="SelR"/>
    <property type="match status" value="1"/>
</dbReference>
<dbReference type="InterPro" id="IPR011990">
    <property type="entry name" value="TPR-like_helical_dom_sf"/>
</dbReference>
<dbReference type="Gene3D" id="2.170.150.20">
    <property type="entry name" value="Peptide methionine sulfoxide reductase"/>
    <property type="match status" value="1"/>
</dbReference>